<proteinExistence type="predicted"/>
<dbReference type="InterPro" id="IPR004843">
    <property type="entry name" value="Calcineurin-like_PHP"/>
</dbReference>
<feature type="domain" description="Calcineurin-like phosphoesterase" evidence="1">
    <location>
        <begin position="38"/>
        <end position="232"/>
    </location>
</feature>
<protein>
    <recommendedName>
        <fullName evidence="1">Calcineurin-like phosphoesterase domain-containing protein</fullName>
    </recommendedName>
</protein>
<dbReference type="STRING" id="1246626.BleG1_3112"/>
<dbReference type="InterPro" id="IPR051918">
    <property type="entry name" value="STPP_CPPED1"/>
</dbReference>
<dbReference type="PATRIC" id="fig|1246626.3.peg.3106"/>
<dbReference type="eggNOG" id="COG1409">
    <property type="taxonomic scope" value="Bacteria"/>
</dbReference>
<dbReference type="PANTHER" id="PTHR43143:SF5">
    <property type="entry name" value="SECRETED PROTEIN"/>
    <property type="match status" value="1"/>
</dbReference>
<dbReference type="HOGENOM" id="CLU_067033_0_0_9"/>
<evidence type="ECO:0000313" key="2">
    <source>
        <dbReference type="EMBL" id="AIC95676.1"/>
    </source>
</evidence>
<evidence type="ECO:0000313" key="3">
    <source>
        <dbReference type="Proteomes" id="UP000027142"/>
    </source>
</evidence>
<dbReference type="RefSeq" id="WP_038482841.1">
    <property type="nucleotide sequence ID" value="NZ_CP003923.1"/>
</dbReference>
<dbReference type="OrthoDB" id="9772095at2"/>
<dbReference type="AlphaFoldDB" id="A0A060LWM4"/>
<accession>A0A060LWM4</accession>
<dbReference type="Pfam" id="PF00149">
    <property type="entry name" value="Metallophos"/>
    <property type="match status" value="1"/>
</dbReference>
<dbReference type="Proteomes" id="UP000027142">
    <property type="component" value="Chromosome"/>
</dbReference>
<dbReference type="Gene3D" id="3.60.21.10">
    <property type="match status" value="1"/>
</dbReference>
<dbReference type="InterPro" id="IPR029052">
    <property type="entry name" value="Metallo-depent_PP-like"/>
</dbReference>
<keyword evidence="3" id="KW-1185">Reference proteome</keyword>
<organism evidence="2 3">
    <name type="scientific">Shouchella lehensis G1</name>
    <dbReference type="NCBI Taxonomy" id="1246626"/>
    <lineage>
        <taxon>Bacteria</taxon>
        <taxon>Bacillati</taxon>
        <taxon>Bacillota</taxon>
        <taxon>Bacilli</taxon>
        <taxon>Bacillales</taxon>
        <taxon>Bacillaceae</taxon>
        <taxon>Shouchella</taxon>
    </lineage>
</organism>
<sequence>MVHLKKTIVILSFVMLLIGLFIQSSHPVDAKNDRPFSFVWMSDTQYYSQKYPYIYDQMTSWIVENSKEENLKYVIHTGDIIDRMNNEFEWIQADVAMKKLDQANMSYGVLAGNHDIGHNDRNYKMFKTYFGEERFKSMKAFKESYKNNEAHYDIVEVNRHKILILYIGFGWNQQTISWADDVLQKHSDHAVILATHRYLQVDGQRSKDGETLFKKLVIPNENVQLVLSGHYHGHAQRFDRLDQDGDGINERMVVQLLSDYQSYDKGGNGFMRILTFHPATSSVAIRTYSPFTDEHLLEDEEFQKIPMSFHFPFTF</sequence>
<dbReference type="EMBL" id="CP003923">
    <property type="protein sequence ID" value="AIC95676.1"/>
    <property type="molecule type" value="Genomic_DNA"/>
</dbReference>
<dbReference type="PANTHER" id="PTHR43143">
    <property type="entry name" value="METALLOPHOSPHOESTERASE, CALCINEURIN SUPERFAMILY"/>
    <property type="match status" value="1"/>
</dbReference>
<dbReference type="SUPFAM" id="SSF56300">
    <property type="entry name" value="Metallo-dependent phosphatases"/>
    <property type="match status" value="1"/>
</dbReference>
<evidence type="ECO:0000259" key="1">
    <source>
        <dbReference type="Pfam" id="PF00149"/>
    </source>
</evidence>
<reference evidence="2 3" key="1">
    <citation type="journal article" date="2014" name="Gene">
        <title>A comparative genomic analysis of the alkalitolerant soil bacterium Bacillus lehensis G1.</title>
        <authorList>
            <person name="Noor Y.M."/>
            <person name="Samsulrizal N.H."/>
            <person name="Jema'on N.A."/>
            <person name="Low K.O."/>
            <person name="Ramli A.N."/>
            <person name="Alias N.I."/>
            <person name="Damis S.I."/>
            <person name="Fuzi S.F."/>
            <person name="Isa M.N."/>
            <person name="Murad A.M."/>
            <person name="Raih M.F."/>
            <person name="Bakar F.D."/>
            <person name="Najimudin N."/>
            <person name="Mahadi N.M."/>
            <person name="Illias R.M."/>
        </authorList>
    </citation>
    <scope>NUCLEOTIDE SEQUENCE [LARGE SCALE GENOMIC DNA]</scope>
    <source>
        <strain evidence="2 3">G1</strain>
    </source>
</reference>
<gene>
    <name evidence="2" type="ORF">BleG1_3112</name>
</gene>
<dbReference type="GO" id="GO:0016787">
    <property type="term" value="F:hydrolase activity"/>
    <property type="evidence" value="ECO:0007669"/>
    <property type="project" value="InterPro"/>
</dbReference>
<dbReference type="KEGG" id="ble:BleG1_3112"/>
<name>A0A060LWM4_9BACI</name>